<feature type="compositionally biased region" description="Basic and acidic residues" evidence="1">
    <location>
        <begin position="207"/>
        <end position="217"/>
    </location>
</feature>
<evidence type="ECO:0000313" key="2">
    <source>
        <dbReference type="EMBL" id="RAK68666.1"/>
    </source>
</evidence>
<dbReference type="OrthoDB" id="7592977at2"/>
<feature type="region of interest" description="Disordered" evidence="1">
    <location>
        <begin position="206"/>
        <end position="226"/>
    </location>
</feature>
<dbReference type="Proteomes" id="UP000249524">
    <property type="component" value="Unassembled WGS sequence"/>
</dbReference>
<evidence type="ECO:0000256" key="1">
    <source>
        <dbReference type="SAM" id="MobiDB-lite"/>
    </source>
</evidence>
<keyword evidence="3" id="KW-1185">Reference proteome</keyword>
<reference evidence="2 3" key="1">
    <citation type="submission" date="2018-05" db="EMBL/GenBank/DDBJ databases">
        <authorList>
            <person name="Lanie J.A."/>
            <person name="Ng W.-L."/>
            <person name="Kazmierczak K.M."/>
            <person name="Andrzejewski T.M."/>
            <person name="Davidsen T.M."/>
            <person name="Wayne K.J."/>
            <person name="Tettelin H."/>
            <person name="Glass J.I."/>
            <person name="Rusch D."/>
            <person name="Podicherti R."/>
            <person name="Tsui H.-C.T."/>
            <person name="Winkler M.E."/>
        </authorList>
    </citation>
    <scope>NUCLEOTIDE SEQUENCE [LARGE SCALE GENOMIC DNA]</scope>
    <source>
        <strain evidence="2 3">BUT-10</strain>
    </source>
</reference>
<evidence type="ECO:0000313" key="3">
    <source>
        <dbReference type="Proteomes" id="UP000249524"/>
    </source>
</evidence>
<dbReference type="InterPro" id="IPR021747">
    <property type="entry name" value="DUF3313"/>
</dbReference>
<proteinExistence type="predicted"/>
<name>A0A328BRM8_9CAUL</name>
<dbReference type="EMBL" id="QFYS01000001">
    <property type="protein sequence ID" value="RAK68666.1"/>
    <property type="molecule type" value="Genomic_DNA"/>
</dbReference>
<protein>
    <submittedName>
        <fullName evidence="2">DUF3313 domain-containing protein</fullName>
    </submittedName>
</protein>
<dbReference type="Pfam" id="PF11769">
    <property type="entry name" value="DUF3313"/>
    <property type="match status" value="1"/>
</dbReference>
<accession>A0A328BRM8</accession>
<dbReference type="RefSeq" id="WP_111274158.1">
    <property type="nucleotide sequence ID" value="NZ_QFYS01000001.1"/>
</dbReference>
<gene>
    <name evidence="2" type="ORF">DJ019_01190</name>
</gene>
<organism evidence="2 3">
    <name type="scientific">Phenylobacterium kunshanense</name>
    <dbReference type="NCBI Taxonomy" id="1445034"/>
    <lineage>
        <taxon>Bacteria</taxon>
        <taxon>Pseudomonadati</taxon>
        <taxon>Pseudomonadota</taxon>
        <taxon>Alphaproteobacteria</taxon>
        <taxon>Caulobacterales</taxon>
        <taxon>Caulobacteraceae</taxon>
        <taxon>Phenylobacterium</taxon>
    </lineage>
</organism>
<dbReference type="AlphaFoldDB" id="A0A328BRM8"/>
<comment type="caution">
    <text evidence="2">The sequence shown here is derived from an EMBL/GenBank/DDBJ whole genome shotgun (WGS) entry which is preliminary data.</text>
</comment>
<sequence length="260" mass="27364">MHYAFLLIPALLLGACATPGRQSGYLSSYEGLELKDGALRTSVARRSDQASLAAVSRITIEPTQLLTGKSAAWLSEAEREGLLREVDAQLCFELTERFALASPGETADARVRAVVSRVEPTGRAASAISAASGFFIPGPIGIRVPGTVGGLGAEAEMITADGKQAAAVVWNRNATPIGTDDPSLSRIGDALQFAEPFGDAVGAAMTPKDREDRKIEDPDPCAQYGPRFRPEGWLASFATGLYIPQASAAKGKKAEGEETK</sequence>